<feature type="binding site" description="axial binding residue" evidence="8">
    <location>
        <position position="521"/>
    </location>
    <ligand>
        <name>heme</name>
        <dbReference type="ChEBI" id="CHEBI:30413"/>
    </ligand>
    <ligandPart>
        <name>Fe</name>
        <dbReference type="ChEBI" id="CHEBI:18248"/>
    </ligandPart>
</feature>
<evidence type="ECO:0000313" key="11">
    <source>
        <dbReference type="Proteomes" id="UP000314986"/>
    </source>
</evidence>
<dbReference type="GO" id="GO:0020037">
    <property type="term" value="F:heme binding"/>
    <property type="evidence" value="ECO:0007669"/>
    <property type="project" value="InterPro"/>
</dbReference>
<dbReference type="InterPro" id="IPR036396">
    <property type="entry name" value="Cyt_P450_sf"/>
</dbReference>
<evidence type="ECO:0000256" key="4">
    <source>
        <dbReference type="ARBA" id="ARBA00022723"/>
    </source>
</evidence>
<dbReference type="GO" id="GO:0008203">
    <property type="term" value="P:cholesterol metabolic process"/>
    <property type="evidence" value="ECO:0007669"/>
    <property type="project" value="TreeGrafter"/>
</dbReference>
<dbReference type="Proteomes" id="UP000314986">
    <property type="component" value="Unassembled WGS sequence"/>
</dbReference>
<dbReference type="STRING" id="7868.ENSCMIP00000040851"/>
<comment type="similarity">
    <text evidence="2 9">Belongs to the cytochrome P450 family.</text>
</comment>
<dbReference type="GO" id="GO:0005506">
    <property type="term" value="F:iron ion binding"/>
    <property type="evidence" value="ECO:0007669"/>
    <property type="project" value="InterPro"/>
</dbReference>
<dbReference type="GO" id="GO:0004497">
    <property type="term" value="F:monooxygenase activity"/>
    <property type="evidence" value="ECO:0007669"/>
    <property type="project" value="UniProtKB-KW"/>
</dbReference>
<evidence type="ECO:0000256" key="8">
    <source>
        <dbReference type="PIRSR" id="PIRSR602401-1"/>
    </source>
</evidence>
<dbReference type="InterPro" id="IPR001128">
    <property type="entry name" value="Cyt_P450"/>
</dbReference>
<dbReference type="OMA" id="CMSEVIP"/>
<dbReference type="GO" id="GO:0006700">
    <property type="term" value="P:C21-steroid hormone biosynthetic process"/>
    <property type="evidence" value="ECO:0007669"/>
    <property type="project" value="TreeGrafter"/>
</dbReference>
<dbReference type="PANTHER" id="PTHR24279:SF123">
    <property type="entry name" value="CYTOCHROME P450 FAMILY 27 SUBFAMILY A MEMBER 1"/>
    <property type="match status" value="1"/>
</dbReference>
<evidence type="ECO:0000256" key="2">
    <source>
        <dbReference type="ARBA" id="ARBA00010617"/>
    </source>
</evidence>
<dbReference type="PRINTS" id="PR00385">
    <property type="entry name" value="P450"/>
</dbReference>
<accession>A0A4W3JNP1</accession>
<dbReference type="GeneTree" id="ENSGT00950000182905"/>
<dbReference type="InterPro" id="IPR017972">
    <property type="entry name" value="Cyt_P450_CS"/>
</dbReference>
<dbReference type="InterPro" id="IPR002401">
    <property type="entry name" value="Cyt_P450_E_grp-I"/>
</dbReference>
<organism evidence="10 11">
    <name type="scientific">Callorhinchus milii</name>
    <name type="common">Ghost shark</name>
    <dbReference type="NCBI Taxonomy" id="7868"/>
    <lineage>
        <taxon>Eukaryota</taxon>
        <taxon>Metazoa</taxon>
        <taxon>Chordata</taxon>
        <taxon>Craniata</taxon>
        <taxon>Vertebrata</taxon>
        <taxon>Chondrichthyes</taxon>
        <taxon>Holocephali</taxon>
        <taxon>Chimaeriformes</taxon>
        <taxon>Callorhinchidae</taxon>
        <taxon>Callorhinchus</taxon>
    </lineage>
</organism>
<dbReference type="PRINTS" id="PR00463">
    <property type="entry name" value="EP450I"/>
</dbReference>
<dbReference type="Ensembl" id="ENSCMIT00000041427.1">
    <property type="protein sequence ID" value="ENSCMIP00000040851.1"/>
    <property type="gene ID" value="ENSCMIG00000017021.1"/>
</dbReference>
<dbReference type="AlphaFoldDB" id="A0A4W3JNP1"/>
<dbReference type="PANTHER" id="PTHR24279">
    <property type="entry name" value="CYTOCHROME P450"/>
    <property type="match status" value="1"/>
</dbReference>
<keyword evidence="5 9" id="KW-0560">Oxidoreductase</keyword>
<dbReference type="FunFam" id="1.10.630.10:FF:000006">
    <property type="entry name" value="Cytochrome P450 302a1, mitochondrial"/>
    <property type="match status" value="1"/>
</dbReference>
<evidence type="ECO:0000256" key="5">
    <source>
        <dbReference type="ARBA" id="ARBA00023002"/>
    </source>
</evidence>
<reference evidence="11" key="3">
    <citation type="journal article" date="2014" name="Nature">
        <title>Elephant shark genome provides unique insights into gnathostome evolution.</title>
        <authorList>
            <consortium name="International Elephant Shark Genome Sequencing Consortium"/>
            <person name="Venkatesh B."/>
            <person name="Lee A.P."/>
            <person name="Ravi V."/>
            <person name="Maurya A.K."/>
            <person name="Lian M.M."/>
            <person name="Swann J.B."/>
            <person name="Ohta Y."/>
            <person name="Flajnik M.F."/>
            <person name="Sutoh Y."/>
            <person name="Kasahara M."/>
            <person name="Hoon S."/>
            <person name="Gangu V."/>
            <person name="Roy S.W."/>
            <person name="Irimia M."/>
            <person name="Korzh V."/>
            <person name="Kondrychyn I."/>
            <person name="Lim Z.W."/>
            <person name="Tay B.H."/>
            <person name="Tohari S."/>
            <person name="Kong K.W."/>
            <person name="Ho S."/>
            <person name="Lorente-Galdos B."/>
            <person name="Quilez J."/>
            <person name="Marques-Bonet T."/>
            <person name="Raney B.J."/>
            <person name="Ingham P.W."/>
            <person name="Tay A."/>
            <person name="Hillier L.W."/>
            <person name="Minx P."/>
            <person name="Boehm T."/>
            <person name="Wilson R.K."/>
            <person name="Brenner S."/>
            <person name="Warren W.C."/>
        </authorList>
    </citation>
    <scope>NUCLEOTIDE SEQUENCE [LARGE SCALE GENOMIC DNA]</scope>
</reference>
<evidence type="ECO:0000256" key="9">
    <source>
        <dbReference type="RuleBase" id="RU000461"/>
    </source>
</evidence>
<gene>
    <name evidence="10" type="primary">si:dkey-91i10.3</name>
</gene>
<sequence length="575" mass="65792">MSDGSGTEEEGDDLPFIIYLMASWNALNWIGRGWRFKGRVIERSLLNALVDLEVPLHSSVMALGLAAGRSLRAAFAPNFQGFGLRYRSSVRAAAAAEHDLDVRPTPLKTIQDLPGYGLLTGIYWNILRGYLLKTHELQIVHKEIFGPIWKSQFGPLIVINVANAELIEQILRQEGKYPLRSYMPHWREYRELRGHAYGPLCEYGLKWYQMRRMLNPKLLQPKAVINYAPAINEVVSDFVKKIERLRESQGDGVTVKDLSNELYKFAFEAITMVLFGTRIGCLADNVPQETQNFISAVGEMFHLSAILIFFPKAMWPYLSIWKKFVKAWDYLFFVAKKLVDKKIAQIEEWRAQGLPLEDGYLIHLLSNNKMTPIEIYGSLTELLLAGVDTTSNTISWALYNLAREASIQDKLYTEISSLHPGEQIPTTSDFSKMPLLKATIKETLRMYPVVPGNARVTVDKEVVVGDYCFPQNTLFHLCHYAVSYEDCNFAEPQRFKPERWLESKKQHPFSSIPFGFGLRTCIGKRVAELEMYSVLSTLINRFEVRPDPSRKRITAKTRTLLCPGDTMNLQFIDRR</sequence>
<keyword evidence="4 8" id="KW-0479">Metal-binding</keyword>
<protein>
    <submittedName>
        <fullName evidence="10">Cytochrome P450 family 27 subfamily A member 3</fullName>
    </submittedName>
</protein>
<dbReference type="GO" id="GO:0034650">
    <property type="term" value="P:cortisol metabolic process"/>
    <property type="evidence" value="ECO:0007669"/>
    <property type="project" value="TreeGrafter"/>
</dbReference>
<evidence type="ECO:0000256" key="6">
    <source>
        <dbReference type="ARBA" id="ARBA00023004"/>
    </source>
</evidence>
<reference evidence="11" key="1">
    <citation type="journal article" date="2006" name="Science">
        <title>Ancient noncoding elements conserved in the human genome.</title>
        <authorList>
            <person name="Venkatesh B."/>
            <person name="Kirkness E.F."/>
            <person name="Loh Y.H."/>
            <person name="Halpern A.L."/>
            <person name="Lee A.P."/>
            <person name="Johnson J."/>
            <person name="Dandona N."/>
            <person name="Viswanathan L.D."/>
            <person name="Tay A."/>
            <person name="Venter J.C."/>
            <person name="Strausberg R.L."/>
            <person name="Brenner S."/>
        </authorList>
    </citation>
    <scope>NUCLEOTIDE SEQUENCE [LARGE SCALE GENOMIC DNA]</scope>
</reference>
<keyword evidence="11" id="KW-1185">Reference proteome</keyword>
<dbReference type="InParanoid" id="A0A4W3JNP1"/>
<dbReference type="SUPFAM" id="SSF48264">
    <property type="entry name" value="Cytochrome P450"/>
    <property type="match status" value="1"/>
</dbReference>
<dbReference type="GO" id="GO:0005743">
    <property type="term" value="C:mitochondrial inner membrane"/>
    <property type="evidence" value="ECO:0007669"/>
    <property type="project" value="TreeGrafter"/>
</dbReference>
<comment type="cofactor">
    <cofactor evidence="1 8">
        <name>heme</name>
        <dbReference type="ChEBI" id="CHEBI:30413"/>
    </cofactor>
</comment>
<keyword evidence="7 9" id="KW-0503">Monooxygenase</keyword>
<dbReference type="GO" id="GO:0042359">
    <property type="term" value="P:vitamin D metabolic process"/>
    <property type="evidence" value="ECO:0007669"/>
    <property type="project" value="UniProtKB-ARBA"/>
</dbReference>
<evidence type="ECO:0000256" key="3">
    <source>
        <dbReference type="ARBA" id="ARBA00022617"/>
    </source>
</evidence>
<dbReference type="GO" id="GO:0016705">
    <property type="term" value="F:oxidoreductase activity, acting on paired donors, with incorporation or reduction of molecular oxygen"/>
    <property type="evidence" value="ECO:0007669"/>
    <property type="project" value="InterPro"/>
</dbReference>
<keyword evidence="6 8" id="KW-0408">Iron</keyword>
<dbReference type="CDD" id="cd20646">
    <property type="entry name" value="CYP27A1"/>
    <property type="match status" value="1"/>
</dbReference>
<reference evidence="10" key="4">
    <citation type="submission" date="2025-08" db="UniProtKB">
        <authorList>
            <consortium name="Ensembl"/>
        </authorList>
    </citation>
    <scope>IDENTIFICATION</scope>
</reference>
<name>A0A4W3JNP1_CALMI</name>
<evidence type="ECO:0000256" key="1">
    <source>
        <dbReference type="ARBA" id="ARBA00001971"/>
    </source>
</evidence>
<keyword evidence="3 8" id="KW-0349">Heme</keyword>
<reference evidence="11" key="2">
    <citation type="journal article" date="2007" name="PLoS Biol.">
        <title>Survey sequencing and comparative analysis of the elephant shark (Callorhinchus milii) genome.</title>
        <authorList>
            <person name="Venkatesh B."/>
            <person name="Kirkness E.F."/>
            <person name="Loh Y.H."/>
            <person name="Halpern A.L."/>
            <person name="Lee A.P."/>
            <person name="Johnson J."/>
            <person name="Dandona N."/>
            <person name="Viswanathan L.D."/>
            <person name="Tay A."/>
            <person name="Venter J.C."/>
            <person name="Strausberg R.L."/>
            <person name="Brenner S."/>
        </authorList>
    </citation>
    <scope>NUCLEOTIDE SEQUENCE [LARGE SCALE GENOMIC DNA]</scope>
</reference>
<dbReference type="Pfam" id="PF00067">
    <property type="entry name" value="p450"/>
    <property type="match status" value="1"/>
</dbReference>
<proteinExistence type="inferred from homology"/>
<dbReference type="GO" id="GO:0071375">
    <property type="term" value="P:cellular response to peptide hormone stimulus"/>
    <property type="evidence" value="ECO:0007669"/>
    <property type="project" value="TreeGrafter"/>
</dbReference>
<dbReference type="PROSITE" id="PS00086">
    <property type="entry name" value="CYTOCHROME_P450"/>
    <property type="match status" value="1"/>
</dbReference>
<reference evidence="10" key="5">
    <citation type="submission" date="2025-09" db="UniProtKB">
        <authorList>
            <consortium name="Ensembl"/>
        </authorList>
    </citation>
    <scope>IDENTIFICATION</scope>
</reference>
<dbReference type="GO" id="GO:0006704">
    <property type="term" value="P:glucocorticoid biosynthetic process"/>
    <property type="evidence" value="ECO:0007669"/>
    <property type="project" value="TreeGrafter"/>
</dbReference>
<evidence type="ECO:0000313" key="10">
    <source>
        <dbReference type="Ensembl" id="ENSCMIP00000040851.1"/>
    </source>
</evidence>
<dbReference type="Gene3D" id="1.10.630.10">
    <property type="entry name" value="Cytochrome P450"/>
    <property type="match status" value="1"/>
</dbReference>
<dbReference type="InterPro" id="IPR050479">
    <property type="entry name" value="CYP11_CYP27_families"/>
</dbReference>
<evidence type="ECO:0000256" key="7">
    <source>
        <dbReference type="ARBA" id="ARBA00023033"/>
    </source>
</evidence>